<dbReference type="Proteomes" id="UP001178508">
    <property type="component" value="Chromosome 5"/>
</dbReference>
<accession>A0AAV1F5C5</accession>
<dbReference type="EMBL" id="OY660868">
    <property type="protein sequence ID" value="CAJ1055928.1"/>
    <property type="molecule type" value="Genomic_DNA"/>
</dbReference>
<proteinExistence type="predicted"/>
<evidence type="ECO:0000313" key="1">
    <source>
        <dbReference type="EMBL" id="CAJ1055928.1"/>
    </source>
</evidence>
<gene>
    <name evidence="1" type="ORF">XNOV1_A030370</name>
</gene>
<protein>
    <submittedName>
        <fullName evidence="1">Uncharacterized protein</fullName>
    </submittedName>
</protein>
<evidence type="ECO:0000313" key="2">
    <source>
        <dbReference type="Proteomes" id="UP001178508"/>
    </source>
</evidence>
<sequence>MKLSADLFDTKRLFIAGTRILLLCVDFNGEPAAPGALLWGPNSRLPPSAAVMDGVEEERDMFPRRPSVSLQVKQHSIQRRSADVSSEFEAEAGNGLYEITDTT</sequence>
<dbReference type="AlphaFoldDB" id="A0AAV1F5C5"/>
<reference evidence="1" key="1">
    <citation type="submission" date="2023-08" db="EMBL/GenBank/DDBJ databases">
        <authorList>
            <person name="Alioto T."/>
            <person name="Alioto T."/>
            <person name="Gomez Garrido J."/>
        </authorList>
    </citation>
    <scope>NUCLEOTIDE SEQUENCE</scope>
</reference>
<organism evidence="1 2">
    <name type="scientific">Xyrichtys novacula</name>
    <name type="common">Pearly razorfish</name>
    <name type="synonym">Hemipteronotus novacula</name>
    <dbReference type="NCBI Taxonomy" id="13765"/>
    <lineage>
        <taxon>Eukaryota</taxon>
        <taxon>Metazoa</taxon>
        <taxon>Chordata</taxon>
        <taxon>Craniata</taxon>
        <taxon>Vertebrata</taxon>
        <taxon>Euteleostomi</taxon>
        <taxon>Actinopterygii</taxon>
        <taxon>Neopterygii</taxon>
        <taxon>Teleostei</taxon>
        <taxon>Neoteleostei</taxon>
        <taxon>Acanthomorphata</taxon>
        <taxon>Eupercaria</taxon>
        <taxon>Labriformes</taxon>
        <taxon>Labridae</taxon>
        <taxon>Xyrichtys</taxon>
    </lineage>
</organism>
<name>A0AAV1F5C5_XYRNO</name>
<keyword evidence="2" id="KW-1185">Reference proteome</keyword>